<dbReference type="Pfam" id="PF06029">
    <property type="entry name" value="AlkA_N"/>
    <property type="match status" value="1"/>
</dbReference>
<dbReference type="EMBL" id="JBHUCM010000005">
    <property type="protein sequence ID" value="MFD1536766.1"/>
    <property type="molecule type" value="Genomic_DNA"/>
</dbReference>
<feature type="domain" description="HTH araC/xylS-type" evidence="4">
    <location>
        <begin position="85"/>
        <end position="183"/>
    </location>
</feature>
<dbReference type="Pfam" id="PF02805">
    <property type="entry name" value="Ada_Zn_binding"/>
    <property type="match status" value="1"/>
</dbReference>
<organism evidence="5 6">
    <name type="scientific">Nonomuraea guangzhouensis</name>
    <dbReference type="NCBI Taxonomy" id="1291555"/>
    <lineage>
        <taxon>Bacteria</taxon>
        <taxon>Bacillati</taxon>
        <taxon>Actinomycetota</taxon>
        <taxon>Actinomycetes</taxon>
        <taxon>Streptosporangiales</taxon>
        <taxon>Streptosporangiaceae</taxon>
        <taxon>Nonomuraea</taxon>
    </lineage>
</organism>
<evidence type="ECO:0000313" key="5">
    <source>
        <dbReference type="EMBL" id="MFD1536766.1"/>
    </source>
</evidence>
<comment type="caution">
    <text evidence="5">The sequence shown here is derived from an EMBL/GenBank/DDBJ whole genome shotgun (WGS) entry which is preliminary data.</text>
</comment>
<keyword evidence="6" id="KW-1185">Reference proteome</keyword>
<keyword evidence="3" id="KW-0804">Transcription</keyword>
<dbReference type="SMART" id="SM01009">
    <property type="entry name" value="AlkA_N"/>
    <property type="match status" value="1"/>
</dbReference>
<proteinExistence type="predicted"/>
<evidence type="ECO:0000313" key="6">
    <source>
        <dbReference type="Proteomes" id="UP001597097"/>
    </source>
</evidence>
<reference evidence="6" key="1">
    <citation type="journal article" date="2019" name="Int. J. Syst. Evol. Microbiol.">
        <title>The Global Catalogue of Microorganisms (GCM) 10K type strain sequencing project: providing services to taxonomists for standard genome sequencing and annotation.</title>
        <authorList>
            <consortium name="The Broad Institute Genomics Platform"/>
            <consortium name="The Broad Institute Genome Sequencing Center for Infectious Disease"/>
            <person name="Wu L."/>
            <person name="Ma J."/>
        </authorList>
    </citation>
    <scope>NUCLEOTIDE SEQUENCE [LARGE SCALE GENOMIC DNA]</scope>
    <source>
        <strain evidence="6">CGMCC 1.15399</strain>
    </source>
</reference>
<dbReference type="Proteomes" id="UP001597097">
    <property type="component" value="Unassembled WGS sequence"/>
</dbReference>
<dbReference type="PANTHER" id="PTHR46796:SF6">
    <property type="entry name" value="ARAC SUBFAMILY"/>
    <property type="match status" value="1"/>
</dbReference>
<keyword evidence="2" id="KW-0238">DNA-binding</keyword>
<dbReference type="InterPro" id="IPR010316">
    <property type="entry name" value="AlkA_N"/>
</dbReference>
<dbReference type="PANTHER" id="PTHR46796">
    <property type="entry name" value="HTH-TYPE TRANSCRIPTIONAL ACTIVATOR RHAS-RELATED"/>
    <property type="match status" value="1"/>
</dbReference>
<protein>
    <submittedName>
        <fullName evidence="5">DNA-3-methyladenine glycosylase 2 family protein</fullName>
    </submittedName>
</protein>
<dbReference type="InterPro" id="IPR018060">
    <property type="entry name" value="HTH_AraC"/>
</dbReference>
<evidence type="ECO:0000256" key="1">
    <source>
        <dbReference type="ARBA" id="ARBA00023015"/>
    </source>
</evidence>
<gene>
    <name evidence="5" type="ORF">ACFSJ0_06965</name>
</gene>
<dbReference type="SMART" id="SM00342">
    <property type="entry name" value="HTH_ARAC"/>
    <property type="match status" value="1"/>
</dbReference>
<dbReference type="Pfam" id="PF12833">
    <property type="entry name" value="HTH_18"/>
    <property type="match status" value="1"/>
</dbReference>
<name>A0ABW4G1Y9_9ACTN</name>
<sequence length="454" mass="48840">MDADNLYAVLRSRDRRFDGRFFVGVATTGVYCRPSCPAAMPKPENLRLYPSAAAAQQVGHRACKRCRPDASPGSPEWNLRADVAGRAMRLIADGLVDREGVSGLAARLGYSERQLHRLLLAELGAGPQALARAQRAQAARILLESTGLGAGEVAFAAGFASIRQFNQTIRQLYGLTPTELRSRVAGKAGNQPRPATAPRPARVLSSRAVRVQVRLAYRPPLDADALFGYLAARALPGVEEGGAGFYRRSLRLPYGTGVVDVTDGGDHMRCELLLADVRDLAVAVRRCRVLLDLDADPREIEEVLGADPMLAPLVAARPGLRAPGHVDPAELAVRAVCGPGDELAELVERFGEPLASPVGTVTRLFPPVAALAEATPLAEALATGRLTLDPGADRDAAERQLRTVPGVDERTAAYIRMRALADPDVFLPTQHVRQAPASWRPWRSYALHHLWAAA</sequence>
<dbReference type="InterPro" id="IPR050204">
    <property type="entry name" value="AraC_XylS_family_regulators"/>
</dbReference>
<accession>A0ABW4G1Y9</accession>
<evidence type="ECO:0000256" key="2">
    <source>
        <dbReference type="ARBA" id="ARBA00023125"/>
    </source>
</evidence>
<dbReference type="PROSITE" id="PS01124">
    <property type="entry name" value="HTH_ARAC_FAMILY_2"/>
    <property type="match status" value="1"/>
</dbReference>
<evidence type="ECO:0000256" key="3">
    <source>
        <dbReference type="ARBA" id="ARBA00023163"/>
    </source>
</evidence>
<keyword evidence="1" id="KW-0805">Transcription regulation</keyword>
<dbReference type="InterPro" id="IPR004026">
    <property type="entry name" value="Ada_DNA_repair_Zn-bd"/>
</dbReference>
<dbReference type="RefSeq" id="WP_219530467.1">
    <property type="nucleotide sequence ID" value="NZ_JAHKRM010000008.1"/>
</dbReference>
<evidence type="ECO:0000259" key="4">
    <source>
        <dbReference type="PROSITE" id="PS01124"/>
    </source>
</evidence>